<accession>A0ABD2PRC2</accession>
<name>A0ABD2PRC2_9PLAT</name>
<dbReference type="Proteomes" id="UP001626550">
    <property type="component" value="Unassembled WGS sequence"/>
</dbReference>
<evidence type="ECO:0000313" key="2">
    <source>
        <dbReference type="Proteomes" id="UP001626550"/>
    </source>
</evidence>
<protein>
    <submittedName>
        <fullName evidence="1">Uncharacterized protein</fullName>
    </submittedName>
</protein>
<dbReference type="EMBL" id="JBJKFK010003296">
    <property type="protein sequence ID" value="KAL3310043.1"/>
    <property type="molecule type" value="Genomic_DNA"/>
</dbReference>
<dbReference type="AlphaFoldDB" id="A0ABD2PRC2"/>
<keyword evidence="2" id="KW-1185">Reference proteome</keyword>
<reference evidence="1 2" key="1">
    <citation type="submission" date="2024-11" db="EMBL/GenBank/DDBJ databases">
        <title>Adaptive evolution of stress response genes in parasites aligns with host niche diversity.</title>
        <authorList>
            <person name="Hahn C."/>
            <person name="Resl P."/>
        </authorList>
    </citation>
    <scope>NUCLEOTIDE SEQUENCE [LARGE SCALE GENOMIC DNA]</scope>
    <source>
        <strain evidence="1">EGGRZ-B1_66</strain>
        <tissue evidence="1">Body</tissue>
    </source>
</reference>
<organism evidence="1 2">
    <name type="scientific">Cichlidogyrus casuarinus</name>
    <dbReference type="NCBI Taxonomy" id="1844966"/>
    <lineage>
        <taxon>Eukaryota</taxon>
        <taxon>Metazoa</taxon>
        <taxon>Spiralia</taxon>
        <taxon>Lophotrochozoa</taxon>
        <taxon>Platyhelminthes</taxon>
        <taxon>Monogenea</taxon>
        <taxon>Monopisthocotylea</taxon>
        <taxon>Dactylogyridea</taxon>
        <taxon>Ancyrocephalidae</taxon>
        <taxon>Cichlidogyrus</taxon>
    </lineage>
</organism>
<proteinExistence type="predicted"/>
<sequence length="118" mass="13564">MFNRNQRSELDLLSPKQSSFSSFEFRRGDKVWLLDFSPNPSKPSWRGEVQETASSDIYMVKADGIETSSRPGTSRAYPGNFFGTPTQLRHFLHLPLNFEDPVESPSLLDVWMFEGERC</sequence>
<gene>
    <name evidence="1" type="ORF">Ciccas_011397</name>
</gene>
<comment type="caution">
    <text evidence="1">The sequence shown here is derived from an EMBL/GenBank/DDBJ whole genome shotgun (WGS) entry which is preliminary data.</text>
</comment>
<evidence type="ECO:0000313" key="1">
    <source>
        <dbReference type="EMBL" id="KAL3310043.1"/>
    </source>
</evidence>